<evidence type="ECO:0000313" key="4">
    <source>
        <dbReference type="Proteomes" id="UP000276443"/>
    </source>
</evidence>
<feature type="transmembrane region" description="Helical" evidence="2">
    <location>
        <begin position="53"/>
        <end position="74"/>
    </location>
</feature>
<keyword evidence="2" id="KW-1133">Transmembrane helix</keyword>
<dbReference type="EMBL" id="RKRF01000010">
    <property type="protein sequence ID" value="RPF52170.1"/>
    <property type="molecule type" value="Genomic_DNA"/>
</dbReference>
<proteinExistence type="predicted"/>
<keyword evidence="2" id="KW-0472">Membrane</keyword>
<keyword evidence="2" id="KW-0812">Transmembrane</keyword>
<evidence type="ECO:0000313" key="3">
    <source>
        <dbReference type="EMBL" id="RPF52170.1"/>
    </source>
</evidence>
<name>A0A3N5B9M8_9BACI</name>
<evidence type="ECO:0000256" key="1">
    <source>
        <dbReference type="SAM" id="MobiDB-lite"/>
    </source>
</evidence>
<protein>
    <submittedName>
        <fullName evidence="3">Uncharacterized protein</fullName>
    </submittedName>
</protein>
<dbReference type="RefSeq" id="WP_124222363.1">
    <property type="nucleotide sequence ID" value="NZ_RKRF01000010.1"/>
</dbReference>
<organism evidence="3 4">
    <name type="scientific">Aquisalibacillus elongatus</name>
    <dbReference type="NCBI Taxonomy" id="485577"/>
    <lineage>
        <taxon>Bacteria</taxon>
        <taxon>Bacillati</taxon>
        <taxon>Bacillota</taxon>
        <taxon>Bacilli</taxon>
        <taxon>Bacillales</taxon>
        <taxon>Bacillaceae</taxon>
        <taxon>Aquisalibacillus</taxon>
    </lineage>
</organism>
<feature type="region of interest" description="Disordered" evidence="1">
    <location>
        <begin position="80"/>
        <end position="126"/>
    </location>
</feature>
<feature type="compositionally biased region" description="Acidic residues" evidence="1">
    <location>
        <begin position="96"/>
        <end position="119"/>
    </location>
</feature>
<reference evidence="3 4" key="1">
    <citation type="submission" date="2018-11" db="EMBL/GenBank/DDBJ databases">
        <title>Genomic Encyclopedia of Type Strains, Phase IV (KMG-IV): sequencing the most valuable type-strain genomes for metagenomic binning, comparative biology and taxonomic classification.</title>
        <authorList>
            <person name="Goeker M."/>
        </authorList>
    </citation>
    <scope>NUCLEOTIDE SEQUENCE [LARGE SCALE GENOMIC DNA]</scope>
    <source>
        <strain evidence="3 4">DSM 18090</strain>
    </source>
</reference>
<gene>
    <name evidence="3" type="ORF">EDC24_2160</name>
</gene>
<accession>A0A3N5B9M8</accession>
<dbReference type="Proteomes" id="UP000276443">
    <property type="component" value="Unassembled WGS sequence"/>
</dbReference>
<evidence type="ECO:0000256" key="2">
    <source>
        <dbReference type="SAM" id="Phobius"/>
    </source>
</evidence>
<dbReference type="AlphaFoldDB" id="A0A3N5B9M8"/>
<dbReference type="OrthoDB" id="1267107at2"/>
<keyword evidence="4" id="KW-1185">Reference proteome</keyword>
<sequence length="286" mass="32769">MSDEHNHHIDQELKEFPEYQMDPKKVDEIYENIMEEAKKIDQQETKRKTMNKWAVALTSAAALLIIALISVPFIGENMNDEMGEGSANEDSWQAADDQDGEQQMTDDDDDVQPEEEAESEPQSTEEIVTGLADEVIELLSTQTMDRLSGYVDEEKGLLFSPYLHVDEEAVVMEPEEVANFFNDESTYVWGQEAGSGRPIELTPAEYYNEWIMDQDYKDADQVRYEKYKNNGNIPNNLDETFPDAKVVEYFVESTDGLNWGALNLVFAKNKSDEWKLVAIVHDQWTP</sequence>
<feature type="region of interest" description="Disordered" evidence="1">
    <location>
        <begin position="1"/>
        <end position="20"/>
    </location>
</feature>
<comment type="caution">
    <text evidence="3">The sequence shown here is derived from an EMBL/GenBank/DDBJ whole genome shotgun (WGS) entry which is preliminary data.</text>
</comment>